<reference evidence="2 3" key="1">
    <citation type="submission" date="2023-08" db="EMBL/GenBank/DDBJ databases">
        <title>A Necator americanus chromosomal reference genome.</title>
        <authorList>
            <person name="Ilik V."/>
            <person name="Petrzelkova K.J."/>
            <person name="Pardy F."/>
            <person name="Fuh T."/>
            <person name="Niatou-Singa F.S."/>
            <person name="Gouil Q."/>
            <person name="Baker L."/>
            <person name="Ritchie M.E."/>
            <person name="Jex A.R."/>
            <person name="Gazzola D."/>
            <person name="Li H."/>
            <person name="Toshio Fujiwara R."/>
            <person name="Zhan B."/>
            <person name="Aroian R.V."/>
            <person name="Pafco B."/>
            <person name="Schwarz E.M."/>
        </authorList>
    </citation>
    <scope>NUCLEOTIDE SEQUENCE [LARGE SCALE GENOMIC DNA]</scope>
    <source>
        <strain evidence="2 3">Aroian</strain>
        <tissue evidence="2">Whole animal</tissue>
    </source>
</reference>
<organism evidence="2 3">
    <name type="scientific">Necator americanus</name>
    <name type="common">Human hookworm</name>
    <dbReference type="NCBI Taxonomy" id="51031"/>
    <lineage>
        <taxon>Eukaryota</taxon>
        <taxon>Metazoa</taxon>
        <taxon>Ecdysozoa</taxon>
        <taxon>Nematoda</taxon>
        <taxon>Chromadorea</taxon>
        <taxon>Rhabditida</taxon>
        <taxon>Rhabditina</taxon>
        <taxon>Rhabditomorpha</taxon>
        <taxon>Strongyloidea</taxon>
        <taxon>Ancylostomatidae</taxon>
        <taxon>Bunostominae</taxon>
        <taxon>Necator</taxon>
    </lineage>
</organism>
<comment type="caution">
    <text evidence="2">The sequence shown here is derived from an EMBL/GenBank/DDBJ whole genome shotgun (WGS) entry which is preliminary data.</text>
</comment>
<evidence type="ECO:0000313" key="3">
    <source>
        <dbReference type="Proteomes" id="UP001303046"/>
    </source>
</evidence>
<sequence length="140" mass="16013">MSQTICEWLQQSRVYLCSGIKCFVRCNRVAQMLRKPIRSRSGRLRSDSDAGTPVRGSSRAILRVASRSRTRVDAAPLATPEEDCRRTFELGIEIGRRLGRSIGRFERRHSLGREKPRKTVISKEHHSAVEFTDIEPPHEI</sequence>
<accession>A0ABR1ECA4</accession>
<protein>
    <submittedName>
        <fullName evidence="2">Uncharacterized protein</fullName>
    </submittedName>
</protein>
<proteinExistence type="predicted"/>
<gene>
    <name evidence="2" type="primary">Necator_chrX.g21450</name>
    <name evidence="2" type="ORF">RB195_021289</name>
</gene>
<evidence type="ECO:0000313" key="2">
    <source>
        <dbReference type="EMBL" id="KAK6759616.1"/>
    </source>
</evidence>
<keyword evidence="3" id="KW-1185">Reference proteome</keyword>
<dbReference type="Proteomes" id="UP001303046">
    <property type="component" value="Unassembled WGS sequence"/>
</dbReference>
<evidence type="ECO:0000256" key="1">
    <source>
        <dbReference type="SAM" id="MobiDB-lite"/>
    </source>
</evidence>
<name>A0ABR1ECA4_NECAM</name>
<feature type="region of interest" description="Disordered" evidence="1">
    <location>
        <begin position="39"/>
        <end position="60"/>
    </location>
</feature>
<dbReference type="EMBL" id="JAVFWL010000006">
    <property type="protein sequence ID" value="KAK6759616.1"/>
    <property type="molecule type" value="Genomic_DNA"/>
</dbReference>